<dbReference type="AlphaFoldDB" id="A0A5Q2RH98"/>
<dbReference type="SUPFAM" id="SSF50249">
    <property type="entry name" value="Nucleic acid-binding proteins"/>
    <property type="match status" value="1"/>
</dbReference>
<evidence type="ECO:0000313" key="2">
    <source>
        <dbReference type="EMBL" id="QGG96219.1"/>
    </source>
</evidence>
<feature type="domain" description="ChsH2 C-terminal OB-fold" evidence="1">
    <location>
        <begin position="53"/>
        <end position="118"/>
    </location>
</feature>
<dbReference type="InterPro" id="IPR002878">
    <property type="entry name" value="ChsH2_C"/>
</dbReference>
<dbReference type="PANTHER" id="PTHR34075:SF5">
    <property type="entry name" value="BLR3430 PROTEIN"/>
    <property type="match status" value="1"/>
</dbReference>
<name>A0A5Q2RH98_9ACTN</name>
<evidence type="ECO:0000259" key="1">
    <source>
        <dbReference type="Pfam" id="PF01796"/>
    </source>
</evidence>
<dbReference type="InterPro" id="IPR012340">
    <property type="entry name" value="NA-bd_OB-fold"/>
</dbReference>
<dbReference type="PANTHER" id="PTHR34075">
    <property type="entry name" value="BLR3430 PROTEIN"/>
    <property type="match status" value="1"/>
</dbReference>
<dbReference type="InterPro" id="IPR052513">
    <property type="entry name" value="Thioester_dehydratase-like"/>
</dbReference>
<organism evidence="2 3">
    <name type="scientific">Actinomarinicola tropica</name>
    <dbReference type="NCBI Taxonomy" id="2789776"/>
    <lineage>
        <taxon>Bacteria</taxon>
        <taxon>Bacillati</taxon>
        <taxon>Actinomycetota</taxon>
        <taxon>Acidimicrobiia</taxon>
        <taxon>Acidimicrobiales</taxon>
        <taxon>Iamiaceae</taxon>
        <taxon>Actinomarinicola</taxon>
    </lineage>
</organism>
<dbReference type="KEGG" id="atq:GH723_14525"/>
<dbReference type="Proteomes" id="UP000334019">
    <property type="component" value="Chromosome"/>
</dbReference>
<dbReference type="EMBL" id="CP045851">
    <property type="protein sequence ID" value="QGG96219.1"/>
    <property type="molecule type" value="Genomic_DNA"/>
</dbReference>
<keyword evidence="2" id="KW-0238">DNA-binding</keyword>
<dbReference type="GO" id="GO:0003677">
    <property type="term" value="F:DNA binding"/>
    <property type="evidence" value="ECO:0007669"/>
    <property type="project" value="UniProtKB-KW"/>
</dbReference>
<keyword evidence="3" id="KW-1185">Reference proteome</keyword>
<reference evidence="2 3" key="1">
    <citation type="submission" date="2019-11" db="EMBL/GenBank/DDBJ databases">
        <authorList>
            <person name="He Y."/>
        </authorList>
    </citation>
    <scope>NUCLEOTIDE SEQUENCE [LARGE SCALE GENOMIC DNA]</scope>
    <source>
        <strain evidence="2 3">SCSIO 58843</strain>
    </source>
</reference>
<dbReference type="Pfam" id="PF01796">
    <property type="entry name" value="OB_ChsH2_C"/>
    <property type="match status" value="1"/>
</dbReference>
<proteinExistence type="predicted"/>
<accession>A0A5Q2RH98</accession>
<gene>
    <name evidence="2" type="ORF">GH723_14525</name>
</gene>
<dbReference type="RefSeq" id="WP_153760325.1">
    <property type="nucleotide sequence ID" value="NZ_CP045851.1"/>
</dbReference>
<evidence type="ECO:0000313" key="3">
    <source>
        <dbReference type="Proteomes" id="UP000334019"/>
    </source>
</evidence>
<protein>
    <submittedName>
        <fullName evidence="2">DNA-binding protein</fullName>
    </submittedName>
</protein>
<sequence>MTLLEPPQSEHGRPFWDATREERLLVPHDASTGEPFWYPREFAPGTLHGEVEWREASGEGTVYAVSVQHKPGPGREPADGPYAVALIDLPEGVRIMSNVVGCEPHEVTVGMAVRVSWHELSDGRKLPMFQPAPEGSA</sequence>